<reference evidence="2 3" key="1">
    <citation type="submission" date="2020-08" db="EMBL/GenBank/DDBJ databases">
        <title>Genomic Encyclopedia of Type Strains, Phase IV (KMG-IV): sequencing the most valuable type-strain genomes for metagenomic binning, comparative biology and taxonomic classification.</title>
        <authorList>
            <person name="Goeker M."/>
        </authorList>
    </citation>
    <scope>NUCLEOTIDE SEQUENCE [LARGE SCALE GENOMIC DNA]</scope>
    <source>
        <strain evidence="2 3">DSM 15895</strain>
    </source>
</reference>
<keyword evidence="1" id="KW-1133">Transmembrane helix</keyword>
<dbReference type="AlphaFoldDB" id="A0A7W8CUX6"/>
<comment type="caution">
    <text evidence="2">The sequence shown here is derived from an EMBL/GenBank/DDBJ whole genome shotgun (WGS) entry which is preliminary data.</text>
</comment>
<keyword evidence="1" id="KW-0472">Membrane</keyword>
<feature type="transmembrane region" description="Helical" evidence="1">
    <location>
        <begin position="6"/>
        <end position="26"/>
    </location>
</feature>
<proteinExistence type="predicted"/>
<accession>A0A7W8CUX6</accession>
<organism evidence="2 3">
    <name type="scientific">Planococcus koreensis</name>
    <dbReference type="NCBI Taxonomy" id="112331"/>
    <lineage>
        <taxon>Bacteria</taxon>
        <taxon>Bacillati</taxon>
        <taxon>Bacillota</taxon>
        <taxon>Bacilli</taxon>
        <taxon>Bacillales</taxon>
        <taxon>Caryophanaceae</taxon>
        <taxon>Planococcus</taxon>
    </lineage>
</organism>
<evidence type="ECO:0000256" key="1">
    <source>
        <dbReference type="SAM" id="Phobius"/>
    </source>
</evidence>
<gene>
    <name evidence="2" type="ORF">HNQ44_003245</name>
</gene>
<dbReference type="InterPro" id="IPR054381">
    <property type="entry name" value="CydS"/>
</dbReference>
<keyword evidence="1" id="KW-0812">Transmembrane</keyword>
<evidence type="ECO:0000313" key="2">
    <source>
        <dbReference type="EMBL" id="MBB5181771.1"/>
    </source>
</evidence>
<dbReference type="RefSeq" id="WP_421958253.1">
    <property type="nucleotide sequence ID" value="NZ_JACHHE010000013.1"/>
</dbReference>
<dbReference type="EMBL" id="JACHHE010000013">
    <property type="protein sequence ID" value="MBB5181771.1"/>
    <property type="molecule type" value="Genomic_DNA"/>
</dbReference>
<dbReference type="Proteomes" id="UP000525923">
    <property type="component" value="Unassembled WGS sequence"/>
</dbReference>
<keyword evidence="3" id="KW-1185">Reference proteome</keyword>
<sequence>MQDFLIFYAPFIVLVSAIIGAFWISLKDGIVTNDKK</sequence>
<evidence type="ECO:0000313" key="3">
    <source>
        <dbReference type="Proteomes" id="UP000525923"/>
    </source>
</evidence>
<dbReference type="Pfam" id="PF22282">
    <property type="entry name" value="CydS"/>
    <property type="match status" value="1"/>
</dbReference>
<protein>
    <submittedName>
        <fullName evidence="2">Uncharacterized protein</fullName>
    </submittedName>
</protein>
<name>A0A7W8CUX6_9BACL</name>